<sequence>MLWLLPLITAVWILGSFIITYVIAVANGRVEPNFPYISYTAIYAPERAIFSQLVNIGAVLLGSTAYVRYIQVKADYPHMSTKMRGCNVASLVLGMLSALGLSMVANFQAKIIQIPHYLGAFFAFGLGTVYCWVQTVITGKIFTRDFNYSRGVLILRIFISISVTIILFIFTATKIFYKKHKFPGSKWNVHRGVYLTSTSTEWLLAICILLYVLSFIAEFRNIRLRFPEIVSTVERSNTMETNHQLS</sequence>
<feature type="transmembrane region" description="Helical" evidence="6">
    <location>
        <begin position="48"/>
        <end position="67"/>
    </location>
</feature>
<organism evidence="8 9">
    <name type="scientific">Acanthosepion pharaonis</name>
    <name type="common">Pharaoh cuttlefish</name>
    <name type="synonym">Sepia pharaonis</name>
    <dbReference type="NCBI Taxonomy" id="158019"/>
    <lineage>
        <taxon>Eukaryota</taxon>
        <taxon>Metazoa</taxon>
        <taxon>Spiralia</taxon>
        <taxon>Lophotrochozoa</taxon>
        <taxon>Mollusca</taxon>
        <taxon>Cephalopoda</taxon>
        <taxon>Coleoidea</taxon>
        <taxon>Decapodiformes</taxon>
        <taxon>Sepiida</taxon>
        <taxon>Sepiina</taxon>
        <taxon>Sepiidae</taxon>
        <taxon>Acanthosepion</taxon>
    </lineage>
</organism>
<dbReference type="PANTHER" id="PTHR21324">
    <property type="entry name" value="FASTING-INDUCIBLE INTEGRAL MEMBRANE PROTEIN TM6P1-RELATED"/>
    <property type="match status" value="1"/>
</dbReference>
<evidence type="ECO:0000256" key="1">
    <source>
        <dbReference type="ARBA" id="ARBA00004127"/>
    </source>
</evidence>
<reference evidence="8" key="1">
    <citation type="submission" date="2021-01" db="EMBL/GenBank/DDBJ databases">
        <authorList>
            <person name="Li R."/>
            <person name="Bekaert M."/>
        </authorList>
    </citation>
    <scope>NUCLEOTIDE SEQUENCE</scope>
    <source>
        <strain evidence="8">Farmed</strain>
    </source>
</reference>
<feature type="transmembrane region" description="Helical" evidence="6">
    <location>
        <begin position="153"/>
        <end position="177"/>
    </location>
</feature>
<dbReference type="AlphaFoldDB" id="A0A812AKV4"/>
<gene>
    <name evidence="8" type="ORF">SPHA_1268</name>
</gene>
<comment type="similarity">
    <text evidence="2">Belongs to the DRAM/TMEM150 family.</text>
</comment>
<dbReference type="Proteomes" id="UP000597762">
    <property type="component" value="Unassembled WGS sequence"/>
</dbReference>
<comment type="subcellular location">
    <subcellularLocation>
        <location evidence="1">Endomembrane system</location>
        <topology evidence="1">Multi-pass membrane protein</topology>
    </subcellularLocation>
</comment>
<dbReference type="EMBL" id="CAHIKZ030000035">
    <property type="protein sequence ID" value="CAE1143370.1"/>
    <property type="molecule type" value="Genomic_DNA"/>
</dbReference>
<dbReference type="Pfam" id="PF10277">
    <property type="entry name" value="Frag1"/>
    <property type="match status" value="1"/>
</dbReference>
<proteinExistence type="inferred from homology"/>
<evidence type="ECO:0000256" key="4">
    <source>
        <dbReference type="ARBA" id="ARBA00022989"/>
    </source>
</evidence>
<feature type="transmembrane region" description="Helical" evidence="6">
    <location>
        <begin position="202"/>
        <end position="219"/>
    </location>
</feature>
<evidence type="ECO:0000259" key="7">
    <source>
        <dbReference type="Pfam" id="PF10277"/>
    </source>
</evidence>
<dbReference type="InterPro" id="IPR050911">
    <property type="entry name" value="DRAM/TMEM150_Autophagy_Mod"/>
</dbReference>
<accession>A0A812AKV4</accession>
<keyword evidence="9" id="KW-1185">Reference proteome</keyword>
<comment type="caution">
    <text evidence="8">The sequence shown here is derived from an EMBL/GenBank/DDBJ whole genome shotgun (WGS) entry which is preliminary data.</text>
</comment>
<keyword evidence="3 6" id="KW-0812">Transmembrane</keyword>
<evidence type="ECO:0000313" key="9">
    <source>
        <dbReference type="Proteomes" id="UP000597762"/>
    </source>
</evidence>
<evidence type="ECO:0000256" key="5">
    <source>
        <dbReference type="ARBA" id="ARBA00023136"/>
    </source>
</evidence>
<dbReference type="InterPro" id="IPR019402">
    <property type="entry name" value="CWH43_N"/>
</dbReference>
<evidence type="ECO:0000256" key="6">
    <source>
        <dbReference type="SAM" id="Phobius"/>
    </source>
</evidence>
<dbReference type="PANTHER" id="PTHR21324:SF2">
    <property type="entry name" value="EG:22E5.9 PROTEIN"/>
    <property type="match status" value="1"/>
</dbReference>
<name>A0A812AKV4_ACAPH</name>
<evidence type="ECO:0000256" key="2">
    <source>
        <dbReference type="ARBA" id="ARBA00006565"/>
    </source>
</evidence>
<protein>
    <submittedName>
        <fullName evidence="8">DRAM2</fullName>
    </submittedName>
</protein>
<evidence type="ECO:0000256" key="3">
    <source>
        <dbReference type="ARBA" id="ARBA00022692"/>
    </source>
</evidence>
<keyword evidence="4 6" id="KW-1133">Transmembrane helix</keyword>
<feature type="domain" description="CWH43-like N-terminal" evidence="7">
    <location>
        <begin position="2"/>
        <end position="221"/>
    </location>
</feature>
<keyword evidence="5 6" id="KW-0472">Membrane</keyword>
<dbReference type="OrthoDB" id="191706at2759"/>
<evidence type="ECO:0000313" key="8">
    <source>
        <dbReference type="EMBL" id="CAE1143370.1"/>
    </source>
</evidence>
<feature type="transmembrane region" description="Helical" evidence="6">
    <location>
        <begin position="114"/>
        <end position="133"/>
    </location>
</feature>
<dbReference type="GO" id="GO:0012505">
    <property type="term" value="C:endomembrane system"/>
    <property type="evidence" value="ECO:0007669"/>
    <property type="project" value="UniProtKB-SubCell"/>
</dbReference>
<feature type="transmembrane region" description="Helical" evidence="6">
    <location>
        <begin position="88"/>
        <end position="108"/>
    </location>
</feature>